<evidence type="ECO:0000313" key="2">
    <source>
        <dbReference type="Proteomes" id="UP000028252"/>
    </source>
</evidence>
<accession>A0A081FV75</accession>
<dbReference type="AlphaFoldDB" id="A0A081FV75"/>
<sequence length="202" mass="22194">MTELIQLEKQLEGLEGWQLVAFSAAMSERLFPNYQLFSRLVGFGDHQQLRGILDGIWNQLAGSGAKINAEVQLDNVEANIPNLDEFDMYGAMPAYDAAVAIYSTLTCLIEGDAAEAAGVANLSYECVANFIEVTAANDQMSDEELVRFINTHELMLDEDAFREEVLERLRAQPTANAGFIRDLRLLAQNEGVSNIGISGDDA</sequence>
<evidence type="ECO:0000313" key="1">
    <source>
        <dbReference type="EMBL" id="KEA62430.1"/>
    </source>
</evidence>
<organism evidence="1 2">
    <name type="scientific">Marinobacterium lacunae</name>
    <dbReference type="NCBI Taxonomy" id="1232683"/>
    <lineage>
        <taxon>Bacteria</taxon>
        <taxon>Pseudomonadati</taxon>
        <taxon>Pseudomonadota</taxon>
        <taxon>Gammaproteobacteria</taxon>
        <taxon>Oceanospirillales</taxon>
        <taxon>Oceanospirillaceae</taxon>
        <taxon>Marinobacterium</taxon>
    </lineage>
</organism>
<name>A0A081FV75_9GAMM</name>
<gene>
    <name evidence="1" type="ORF">ADIMK_3321</name>
</gene>
<dbReference type="PATRIC" id="fig|1232683.4.peg.3267"/>
<dbReference type="RefSeq" id="WP_036190655.1">
    <property type="nucleotide sequence ID" value="NZ_JMQN01000048.1"/>
</dbReference>
<dbReference type="Gene3D" id="1.20.1590.10">
    <property type="entry name" value="YP_001051499.1 domain like"/>
    <property type="match status" value="1"/>
</dbReference>
<dbReference type="OrthoDB" id="9204516at2"/>
<dbReference type="Pfam" id="PF04222">
    <property type="entry name" value="DUF416"/>
    <property type="match status" value="1"/>
</dbReference>
<dbReference type="STRING" id="1232683.ADIMK_3321"/>
<dbReference type="Proteomes" id="UP000028252">
    <property type="component" value="Unassembled WGS sequence"/>
</dbReference>
<protein>
    <submittedName>
        <fullName evidence="1">Uncharacterized protein YjaG</fullName>
    </submittedName>
</protein>
<dbReference type="eggNOG" id="COG3068">
    <property type="taxonomic scope" value="Bacteria"/>
</dbReference>
<proteinExistence type="predicted"/>
<reference evidence="1 2" key="1">
    <citation type="submission" date="2014-04" db="EMBL/GenBank/DDBJ databases">
        <title>Marinobacterium kochiensis sp. nov., isolated from sediment sample collected from Kochi backwaters in Kerala, India.</title>
        <authorList>
            <person name="Singh A."/>
            <person name="Pinnaka A.K."/>
        </authorList>
    </citation>
    <scope>NUCLEOTIDE SEQUENCE [LARGE SCALE GENOMIC DNA]</scope>
    <source>
        <strain evidence="1 2">AK27</strain>
    </source>
</reference>
<dbReference type="EMBL" id="JMQN01000048">
    <property type="protein sequence ID" value="KEA62430.1"/>
    <property type="molecule type" value="Genomic_DNA"/>
</dbReference>
<dbReference type="InterPro" id="IPR007338">
    <property type="entry name" value="DUF416"/>
</dbReference>
<keyword evidence="2" id="KW-1185">Reference proteome</keyword>
<dbReference type="InterPro" id="IPR023381">
    <property type="entry name" value="YP001051499.1-like_dom_sf"/>
</dbReference>
<comment type="caution">
    <text evidence="1">The sequence shown here is derived from an EMBL/GenBank/DDBJ whole genome shotgun (WGS) entry which is preliminary data.</text>
</comment>